<organism evidence="1">
    <name type="scientific">marine sediment metagenome</name>
    <dbReference type="NCBI Taxonomy" id="412755"/>
    <lineage>
        <taxon>unclassified sequences</taxon>
        <taxon>metagenomes</taxon>
        <taxon>ecological metagenomes</taxon>
    </lineage>
</organism>
<name>A0A0F9MYM2_9ZZZZ</name>
<reference evidence="1" key="1">
    <citation type="journal article" date="2015" name="Nature">
        <title>Complex archaea that bridge the gap between prokaryotes and eukaryotes.</title>
        <authorList>
            <person name="Spang A."/>
            <person name="Saw J.H."/>
            <person name="Jorgensen S.L."/>
            <person name="Zaremba-Niedzwiedzka K."/>
            <person name="Martijn J."/>
            <person name="Lind A.E."/>
            <person name="van Eijk R."/>
            <person name="Schleper C."/>
            <person name="Guy L."/>
            <person name="Ettema T.J."/>
        </authorList>
    </citation>
    <scope>NUCLEOTIDE SEQUENCE</scope>
</reference>
<evidence type="ECO:0000313" key="1">
    <source>
        <dbReference type="EMBL" id="KKM74362.1"/>
    </source>
</evidence>
<sequence>MKNRREFLQLLFETGAVTAAGLYLPYVPKRIYSFAPPPRAFVVFEGVQLKDFADIVRDDILAACVRVDRLVCIGGEEATGGRR</sequence>
<accession>A0A0F9MYM2</accession>
<proteinExistence type="predicted"/>
<gene>
    <name evidence="1" type="ORF">LCGC14_1401010</name>
</gene>
<protein>
    <submittedName>
        <fullName evidence="1">Uncharacterized protein</fullName>
    </submittedName>
</protein>
<comment type="caution">
    <text evidence="1">The sequence shown here is derived from an EMBL/GenBank/DDBJ whole genome shotgun (WGS) entry which is preliminary data.</text>
</comment>
<dbReference type="EMBL" id="LAZR01009152">
    <property type="protein sequence ID" value="KKM74362.1"/>
    <property type="molecule type" value="Genomic_DNA"/>
</dbReference>
<dbReference type="AlphaFoldDB" id="A0A0F9MYM2"/>